<dbReference type="HOGENOM" id="CLU_010946_0_0_9"/>
<dbReference type="AlphaFoldDB" id="E6UGQ4"/>
<gene>
    <name evidence="8" type="ordered locus">Rumal_3253</name>
</gene>
<evidence type="ECO:0000256" key="4">
    <source>
        <dbReference type="ARBA" id="ARBA00022692"/>
    </source>
</evidence>
<evidence type="ECO:0000256" key="6">
    <source>
        <dbReference type="ARBA" id="ARBA00023136"/>
    </source>
</evidence>
<keyword evidence="3" id="KW-1003">Cell membrane</keyword>
<feature type="transmembrane region" description="Helical" evidence="7">
    <location>
        <begin position="68"/>
        <end position="87"/>
    </location>
</feature>
<keyword evidence="5 7" id="KW-1133">Transmembrane helix</keyword>
<proteinExistence type="inferred from homology"/>
<comment type="similarity">
    <text evidence="2">Belongs to the VirD4/TraG family.</text>
</comment>
<evidence type="ECO:0000256" key="3">
    <source>
        <dbReference type="ARBA" id="ARBA00022475"/>
    </source>
</evidence>
<organism evidence="8 9">
    <name type="scientific">Ruminococcus albus (strain ATCC 27210 / DSM 20455 / JCM 14654 / NCDO 2250 / 7)</name>
    <dbReference type="NCBI Taxonomy" id="697329"/>
    <lineage>
        <taxon>Bacteria</taxon>
        <taxon>Bacillati</taxon>
        <taxon>Bacillota</taxon>
        <taxon>Clostridia</taxon>
        <taxon>Eubacteriales</taxon>
        <taxon>Oscillospiraceae</taxon>
        <taxon>Ruminococcus</taxon>
    </lineage>
</organism>
<evidence type="ECO:0000313" key="8">
    <source>
        <dbReference type="EMBL" id="ADU23716.1"/>
    </source>
</evidence>
<dbReference type="STRING" id="697329.Rumal_3253"/>
<dbReference type="eggNOG" id="COG3505">
    <property type="taxonomic scope" value="Bacteria"/>
</dbReference>
<dbReference type="NCBIfam" id="NF045973">
    <property type="entry name" value="conju_CD1115"/>
    <property type="match status" value="1"/>
</dbReference>
<feature type="transmembrane region" description="Helical" evidence="7">
    <location>
        <begin position="20"/>
        <end position="47"/>
    </location>
</feature>
<sequence>MEEKNKDNRGLVRLSQLLGFSLFFFLLINVALNYFVLATKAVAVLNDKQAVNKIMKFQIEFLYKQPKGFDLPMVLLITFATAFYITFKLDVKWHVTHDNKEIKGKDRFLNEKELKKLFYSFPANDMESAEKSGIILAYENGKYYIDCETIHSLIIGTTRSGKGQTFVLPMIRHIALSKSKHSMVLNDPKGELLENTYKLLKDNGYNVVVLNLRDTKKSSLWNPLQVIIDEYKRCRKENDDLSMCITMIESVADTFTHNETADQVWPESAKALLKAMILYQLEKGYDNNCIEKVSMYSVYEMFIDFGSQNERQLNREVNALDELFQDLQRKDPQNPAVAAYAVSRFSSGEMRSSIFATLASNINIFGSDQGIAKLTSGNQINFYELVDPEKPMAVFMVVPDDNPARWIISSLFVNQCYNTLVSLSAKCVGQKLPQRVHFILDEFGNMVRIPDMDSKITVGAGRNLLFNLFIQDLNQLDTKYGDSAKTIRSNCGNLIYINSLDNETNEYFSKVLGTKTVEYSTYSGKLSEFVEHQNLVVEGQALMTASELSTMPFGSAITKRQRIFPIKTKFEPFYKLGIKTTSQDDISKDMNLIDLPLSVTIFDMEILWKPLFRPKLNEKTGKPMLENDENGFAQLVTNWNDVRKSFEARKKVNLEKNVRTDFANNAVNESVALNSRLQVIIKKLDELSSGQFTNEYKNNNLSEVEKIIKMAIGRGNLDMTEREEIRKYIENSHNV</sequence>
<dbReference type="KEGG" id="ral:Rumal_3253"/>
<dbReference type="InterPro" id="IPR003688">
    <property type="entry name" value="TraG/VirD4"/>
</dbReference>
<keyword evidence="6 7" id="KW-0472">Membrane</keyword>
<evidence type="ECO:0000256" key="2">
    <source>
        <dbReference type="ARBA" id="ARBA00008806"/>
    </source>
</evidence>
<dbReference type="GO" id="GO:0005886">
    <property type="term" value="C:plasma membrane"/>
    <property type="evidence" value="ECO:0007669"/>
    <property type="project" value="UniProtKB-SubCell"/>
</dbReference>
<dbReference type="OrthoDB" id="9766496at2"/>
<dbReference type="RefSeq" id="WP_013499821.1">
    <property type="nucleotide sequence ID" value="NC_014833.1"/>
</dbReference>
<evidence type="ECO:0000256" key="5">
    <source>
        <dbReference type="ARBA" id="ARBA00022989"/>
    </source>
</evidence>
<dbReference type="SUPFAM" id="SSF52540">
    <property type="entry name" value="P-loop containing nucleoside triphosphate hydrolases"/>
    <property type="match status" value="1"/>
</dbReference>
<reference evidence="8 9" key="1">
    <citation type="journal article" date="2011" name="J. Bacteriol.">
        <title>Complete genome of the cellulolytic ruminal bacterium Ruminococcus albus 7.</title>
        <authorList>
            <person name="Suen G."/>
            <person name="Stevenson D.M."/>
            <person name="Bruce D.C."/>
            <person name="Chertkov O."/>
            <person name="Copeland A."/>
            <person name="Cheng J.F."/>
            <person name="Detter C."/>
            <person name="Detter J.C."/>
            <person name="Goodwin L.A."/>
            <person name="Han C.S."/>
            <person name="Hauser L.J."/>
            <person name="Ivanova N.N."/>
            <person name="Kyrpides N.C."/>
            <person name="Land M.L."/>
            <person name="Lapidus A."/>
            <person name="Lucas S."/>
            <person name="Ovchinnikova G."/>
            <person name="Pitluck S."/>
            <person name="Tapia R."/>
            <person name="Woyke T."/>
            <person name="Boyum J."/>
            <person name="Mead D."/>
            <person name="Weimer P.J."/>
        </authorList>
    </citation>
    <scope>NUCLEOTIDE SEQUENCE [LARGE SCALE GENOMIC DNA]</scope>
    <source>
        <strain evidence="9">ATCC 27210 / DSM 20455 / JCM 14654 / NCDO 2250 / 7</strain>
    </source>
</reference>
<dbReference type="Pfam" id="PF02534">
    <property type="entry name" value="T4SS-DNA_transf"/>
    <property type="match status" value="1"/>
</dbReference>
<protein>
    <submittedName>
        <fullName evidence="8">TRAG family protein</fullName>
    </submittedName>
</protein>
<accession>E6UGQ4</accession>
<dbReference type="PANTHER" id="PTHR37937:SF1">
    <property type="entry name" value="CONJUGATIVE TRANSFER: DNA TRANSPORT"/>
    <property type="match status" value="1"/>
</dbReference>
<dbReference type="EMBL" id="CP002403">
    <property type="protein sequence ID" value="ADU23716.1"/>
    <property type="molecule type" value="Genomic_DNA"/>
</dbReference>
<dbReference type="Proteomes" id="UP000006919">
    <property type="component" value="Chromosome"/>
</dbReference>
<evidence type="ECO:0000256" key="7">
    <source>
        <dbReference type="SAM" id="Phobius"/>
    </source>
</evidence>
<dbReference type="CDD" id="cd01127">
    <property type="entry name" value="TrwB_TraG_TraD_VirD4"/>
    <property type="match status" value="1"/>
</dbReference>
<name>E6UGQ4_RUMA7</name>
<comment type="subcellular location">
    <subcellularLocation>
        <location evidence="1">Cell membrane</location>
        <topology evidence="1">Multi-pass membrane protein</topology>
    </subcellularLocation>
</comment>
<evidence type="ECO:0000313" key="9">
    <source>
        <dbReference type="Proteomes" id="UP000006919"/>
    </source>
</evidence>
<dbReference type="Gene3D" id="3.40.50.300">
    <property type="entry name" value="P-loop containing nucleotide triphosphate hydrolases"/>
    <property type="match status" value="2"/>
</dbReference>
<evidence type="ECO:0000256" key="1">
    <source>
        <dbReference type="ARBA" id="ARBA00004651"/>
    </source>
</evidence>
<keyword evidence="4 7" id="KW-0812">Transmembrane</keyword>
<dbReference type="InterPro" id="IPR027417">
    <property type="entry name" value="P-loop_NTPase"/>
</dbReference>
<dbReference type="PANTHER" id="PTHR37937">
    <property type="entry name" value="CONJUGATIVE TRANSFER: DNA TRANSPORT"/>
    <property type="match status" value="1"/>
</dbReference>
<dbReference type="InterPro" id="IPR051539">
    <property type="entry name" value="T4SS-coupling_protein"/>
</dbReference>